<evidence type="ECO:0000256" key="4">
    <source>
        <dbReference type="ARBA" id="ARBA00023015"/>
    </source>
</evidence>
<reference evidence="8 9" key="1">
    <citation type="journal article" date="2016" name="BMC Genomics">
        <title>Comparative genomic and transcriptomic analyses of the Fuzhuan brick tea-fermentation fungus Aspergillus cristatus.</title>
        <authorList>
            <person name="Ge Y."/>
            <person name="Wang Y."/>
            <person name="Liu Y."/>
            <person name="Tan Y."/>
            <person name="Ren X."/>
            <person name="Zhang X."/>
            <person name="Hyde K.D."/>
            <person name="Liu Y."/>
            <person name="Liu Z."/>
        </authorList>
    </citation>
    <scope>NUCLEOTIDE SEQUENCE [LARGE SCALE GENOMIC DNA]</scope>
    <source>
        <strain evidence="8 9">GZAAS20.1005</strain>
    </source>
</reference>
<keyword evidence="7" id="KW-0539">Nucleus</keyword>
<sequence>MTSAIHLFKLSKFNSEIKCVLYCVGRLYAPYSQPAITDIENWQTNVLHRLRQWKSEIPRHPETSPNYHLNLLCEIKYHELVMLLLRPSPRLQNPSKSFLRECFSSAVSWISVHSLFLCVITMFYCVWAQNGVADEVDFDDLMRALKSASDVLSATGEYWPEAKRSRDVLDRISMATMQPFTQRVNQGRLLSGLQTADDVPSAGDLERPVDIIDEALPSPLAFDSGNTVSPPAPFPLYGARASAFVSTDLLSSFTDTWADVNVNVIGAELLEEQYPSVDEVMQDLFFRDGTQGFEHG</sequence>
<dbReference type="OrthoDB" id="189997at2759"/>
<evidence type="ECO:0000256" key="7">
    <source>
        <dbReference type="ARBA" id="ARBA00023242"/>
    </source>
</evidence>
<dbReference type="GO" id="GO:0000981">
    <property type="term" value="F:DNA-binding transcription factor activity, RNA polymerase II-specific"/>
    <property type="evidence" value="ECO:0007669"/>
    <property type="project" value="TreeGrafter"/>
</dbReference>
<dbReference type="GO" id="GO:0005634">
    <property type="term" value="C:nucleus"/>
    <property type="evidence" value="ECO:0007669"/>
    <property type="project" value="UniProtKB-SubCell"/>
</dbReference>
<dbReference type="PANTHER" id="PTHR47782">
    <property type="entry name" value="ZN(II)2CYS6 TRANSCRIPTION FACTOR (EUROFUNG)-RELATED"/>
    <property type="match status" value="1"/>
</dbReference>
<keyword evidence="2" id="KW-0479">Metal-binding</keyword>
<accession>A0A1E3BTA3</accession>
<dbReference type="AlphaFoldDB" id="A0A1E3BTA3"/>
<organism evidence="8 9">
    <name type="scientific">Aspergillus cristatus</name>
    <name type="common">Chinese Fuzhuan brick tea-fermentation fungus</name>
    <name type="synonym">Eurotium cristatum</name>
    <dbReference type="NCBI Taxonomy" id="573508"/>
    <lineage>
        <taxon>Eukaryota</taxon>
        <taxon>Fungi</taxon>
        <taxon>Dikarya</taxon>
        <taxon>Ascomycota</taxon>
        <taxon>Pezizomycotina</taxon>
        <taxon>Eurotiomycetes</taxon>
        <taxon>Eurotiomycetidae</taxon>
        <taxon>Eurotiales</taxon>
        <taxon>Aspergillaceae</taxon>
        <taxon>Aspergillus</taxon>
        <taxon>Aspergillus subgen. Aspergillus</taxon>
    </lineage>
</organism>
<evidence type="ECO:0000313" key="8">
    <source>
        <dbReference type="EMBL" id="ODM24001.1"/>
    </source>
</evidence>
<gene>
    <name evidence="8" type="ORF">SI65_01591</name>
</gene>
<evidence type="ECO:0000313" key="9">
    <source>
        <dbReference type="Proteomes" id="UP000094569"/>
    </source>
</evidence>
<keyword evidence="6" id="KW-0804">Transcription</keyword>
<dbReference type="GO" id="GO:0046872">
    <property type="term" value="F:metal ion binding"/>
    <property type="evidence" value="ECO:0007669"/>
    <property type="project" value="UniProtKB-KW"/>
</dbReference>
<proteinExistence type="predicted"/>
<dbReference type="EMBL" id="JXNT01000001">
    <property type="protein sequence ID" value="ODM24001.1"/>
    <property type="molecule type" value="Genomic_DNA"/>
</dbReference>
<keyword evidence="4" id="KW-0805">Transcription regulation</keyword>
<evidence type="ECO:0000256" key="6">
    <source>
        <dbReference type="ARBA" id="ARBA00023163"/>
    </source>
</evidence>
<evidence type="ECO:0000256" key="2">
    <source>
        <dbReference type="ARBA" id="ARBA00022723"/>
    </source>
</evidence>
<keyword evidence="3" id="KW-0862">Zinc</keyword>
<dbReference type="STRING" id="573508.A0A1E3BTA3"/>
<evidence type="ECO:0008006" key="10">
    <source>
        <dbReference type="Google" id="ProtNLM"/>
    </source>
</evidence>
<protein>
    <recommendedName>
        <fullName evidence="10">Transcription factor domain-containing protein</fullName>
    </recommendedName>
</protein>
<evidence type="ECO:0000256" key="1">
    <source>
        <dbReference type="ARBA" id="ARBA00004123"/>
    </source>
</evidence>
<comment type="caution">
    <text evidence="8">The sequence shown here is derived from an EMBL/GenBank/DDBJ whole genome shotgun (WGS) entry which is preliminary data.</text>
</comment>
<keyword evidence="9" id="KW-1185">Reference proteome</keyword>
<dbReference type="PANTHER" id="PTHR47782:SF1">
    <property type="entry name" value="PYRIMIDINE PATHWAY REGULATORY PROTEIN 1"/>
    <property type="match status" value="1"/>
</dbReference>
<evidence type="ECO:0000256" key="5">
    <source>
        <dbReference type="ARBA" id="ARBA00023125"/>
    </source>
</evidence>
<name>A0A1E3BTA3_ASPCR</name>
<dbReference type="InterPro" id="IPR052202">
    <property type="entry name" value="Yeast_MetPath_Reg"/>
</dbReference>
<dbReference type="GO" id="GO:0045944">
    <property type="term" value="P:positive regulation of transcription by RNA polymerase II"/>
    <property type="evidence" value="ECO:0007669"/>
    <property type="project" value="TreeGrafter"/>
</dbReference>
<comment type="subcellular location">
    <subcellularLocation>
        <location evidence="1">Nucleus</location>
    </subcellularLocation>
</comment>
<evidence type="ECO:0000256" key="3">
    <source>
        <dbReference type="ARBA" id="ARBA00022833"/>
    </source>
</evidence>
<dbReference type="GO" id="GO:0043565">
    <property type="term" value="F:sequence-specific DNA binding"/>
    <property type="evidence" value="ECO:0007669"/>
    <property type="project" value="TreeGrafter"/>
</dbReference>
<dbReference type="Proteomes" id="UP000094569">
    <property type="component" value="Unassembled WGS sequence"/>
</dbReference>
<keyword evidence="5" id="KW-0238">DNA-binding</keyword>
<dbReference type="VEuPathDB" id="FungiDB:SI65_01591"/>
<dbReference type="CDD" id="cd12148">
    <property type="entry name" value="fungal_TF_MHR"/>
    <property type="match status" value="1"/>
</dbReference>